<evidence type="ECO:0000313" key="1">
    <source>
        <dbReference type="EMBL" id="MST73657.1"/>
    </source>
</evidence>
<dbReference type="InterPro" id="IPR008792">
    <property type="entry name" value="PQQD"/>
</dbReference>
<dbReference type="AlphaFoldDB" id="A0A6L5YND2"/>
<dbReference type="RefSeq" id="WP_154428016.1">
    <property type="nucleotide sequence ID" value="NZ_VUNI01000001.1"/>
</dbReference>
<proteinExistence type="predicted"/>
<dbReference type="Proteomes" id="UP000474024">
    <property type="component" value="Unassembled WGS sequence"/>
</dbReference>
<gene>
    <name evidence="1" type="ORF">FYJ75_01225</name>
</gene>
<dbReference type="Pfam" id="PF05402">
    <property type="entry name" value="PqqD"/>
    <property type="match status" value="1"/>
</dbReference>
<keyword evidence="2" id="KW-1185">Reference proteome</keyword>
<dbReference type="SUPFAM" id="SSF53795">
    <property type="entry name" value="PEP carboxykinase-like"/>
    <property type="match status" value="1"/>
</dbReference>
<protein>
    <submittedName>
        <fullName evidence="1">PqqD family protein</fullName>
    </submittedName>
</protein>
<name>A0A6L5YND2_9FIRM</name>
<evidence type="ECO:0000313" key="2">
    <source>
        <dbReference type="Proteomes" id="UP000474024"/>
    </source>
</evidence>
<organism evidence="1 2">
    <name type="scientific">Roseburia porci</name>
    <dbReference type="NCBI Taxonomy" id="2605790"/>
    <lineage>
        <taxon>Bacteria</taxon>
        <taxon>Bacillati</taxon>
        <taxon>Bacillota</taxon>
        <taxon>Clostridia</taxon>
        <taxon>Lachnospirales</taxon>
        <taxon>Lachnospiraceae</taxon>
        <taxon>Roseburia</taxon>
    </lineage>
</organism>
<sequence length="383" mass="43529">MKQAKGYILKDICGVPYILPYGQNIADRKRGVRLNESGEFLWNSLASPISRETLLSNFASHYQARPQMLPDLENDLDQFLQTLSALGMIDFCEEHEYLIGGIRLCLLGHPDCIPEEFLPFTQSAPAHDTVLKLTIELLPAADSVYHPVNTQNNHLLLENAELTIHQVTNGFLFHFPTMTHLKHGFLSLDGTHAKLFYELPYEALLREELFHAIRFLYLYLAEKNDIYAIHSASILYKGKAWLFSGPSGTGKSTHTNLWKTLYQTPVLNGDLNLLAFENGTPVIHGLPWCGTSGISDIHTYPLGGILLLRQDKTDFIEDLSMDEKALLLMQRLISPIWNEQQLDCCLRFSEKLMRKCYVARLHCTKEDSAARTMKHAIDEQLNN</sequence>
<dbReference type="EMBL" id="VUNI01000001">
    <property type="protein sequence ID" value="MST73657.1"/>
    <property type="molecule type" value="Genomic_DNA"/>
</dbReference>
<comment type="caution">
    <text evidence="1">The sequence shown here is derived from an EMBL/GenBank/DDBJ whole genome shotgun (WGS) entry which is preliminary data.</text>
</comment>
<reference evidence="1 2" key="1">
    <citation type="submission" date="2019-08" db="EMBL/GenBank/DDBJ databases">
        <title>In-depth cultivation of the pig gut microbiome towards novel bacterial diversity and tailored functional studies.</title>
        <authorList>
            <person name="Wylensek D."/>
            <person name="Hitch T.C.A."/>
            <person name="Clavel T."/>
        </authorList>
    </citation>
    <scope>NUCLEOTIDE SEQUENCE [LARGE SCALE GENOMIC DNA]</scope>
    <source>
        <strain evidence="1 2">MUC/MUC-530-WT-4D</strain>
    </source>
</reference>
<accession>A0A6L5YND2</accession>